<dbReference type="GO" id="GO:0071555">
    <property type="term" value="P:cell wall organization"/>
    <property type="evidence" value="ECO:0007669"/>
    <property type="project" value="UniProtKB-KW"/>
</dbReference>
<dbReference type="Gene3D" id="3.30.470.20">
    <property type="entry name" value="ATP-grasp fold, B domain"/>
    <property type="match status" value="1"/>
</dbReference>
<dbReference type="GO" id="GO:0005524">
    <property type="term" value="F:ATP binding"/>
    <property type="evidence" value="ECO:0007669"/>
    <property type="project" value="UniProtKB-UniRule"/>
</dbReference>
<evidence type="ECO:0000259" key="5">
    <source>
        <dbReference type="PROSITE" id="PS50975"/>
    </source>
</evidence>
<comment type="similarity">
    <text evidence="1">Belongs to the D-alanine--D-alanine ligase family.</text>
</comment>
<dbReference type="KEGG" id="halt:IM660_19660"/>
<feature type="domain" description="ATP-grasp" evidence="5">
    <location>
        <begin position="107"/>
        <end position="313"/>
    </location>
</feature>
<dbReference type="Pfam" id="PF07478">
    <property type="entry name" value="Dala_Dala_lig_C"/>
    <property type="match status" value="1"/>
</dbReference>
<dbReference type="InterPro" id="IPR013815">
    <property type="entry name" value="ATP_grasp_subdomain_1"/>
</dbReference>
<evidence type="ECO:0000313" key="7">
    <source>
        <dbReference type="Proteomes" id="UP000593758"/>
    </source>
</evidence>
<dbReference type="SUPFAM" id="SSF56059">
    <property type="entry name" value="Glutathione synthetase ATP-binding domain-like"/>
    <property type="match status" value="1"/>
</dbReference>
<dbReference type="AlphaFoldDB" id="A0A7M1SVG7"/>
<organism evidence="6 7">
    <name type="scientific">Ruania alkalisoli</name>
    <dbReference type="NCBI Taxonomy" id="2779775"/>
    <lineage>
        <taxon>Bacteria</taxon>
        <taxon>Bacillati</taxon>
        <taxon>Actinomycetota</taxon>
        <taxon>Actinomycetes</taxon>
        <taxon>Micrococcales</taxon>
        <taxon>Ruaniaceae</taxon>
        <taxon>Ruania</taxon>
    </lineage>
</organism>
<dbReference type="InterPro" id="IPR011095">
    <property type="entry name" value="Dala_Dala_lig_C"/>
</dbReference>
<dbReference type="RefSeq" id="WP_193497426.1">
    <property type="nucleotide sequence ID" value="NZ_CP063169.1"/>
</dbReference>
<dbReference type="PANTHER" id="PTHR23132">
    <property type="entry name" value="D-ALANINE--D-ALANINE LIGASE"/>
    <property type="match status" value="1"/>
</dbReference>
<evidence type="ECO:0000256" key="1">
    <source>
        <dbReference type="ARBA" id="ARBA00010871"/>
    </source>
</evidence>
<keyword evidence="4" id="KW-0547">Nucleotide-binding</keyword>
<dbReference type="PROSITE" id="PS50975">
    <property type="entry name" value="ATP_GRASP"/>
    <property type="match status" value="1"/>
</dbReference>
<dbReference type="Gene3D" id="3.40.50.20">
    <property type="match status" value="1"/>
</dbReference>
<proteinExistence type="inferred from homology"/>
<keyword evidence="4" id="KW-0067">ATP-binding</keyword>
<reference evidence="6 7" key="1">
    <citation type="submission" date="2020-10" db="EMBL/GenBank/DDBJ databases">
        <title>Haloactinobacterium sp. RN3S43, a bacterium isolated from saline soil.</title>
        <authorList>
            <person name="Sun J.-Q."/>
        </authorList>
    </citation>
    <scope>NUCLEOTIDE SEQUENCE [LARGE SCALE GENOMIC DNA]</scope>
    <source>
        <strain evidence="6 7">RN3S43</strain>
    </source>
</reference>
<dbReference type="Gene3D" id="3.30.1490.20">
    <property type="entry name" value="ATP-grasp fold, A domain"/>
    <property type="match status" value="1"/>
</dbReference>
<evidence type="ECO:0000256" key="2">
    <source>
        <dbReference type="ARBA" id="ARBA00022598"/>
    </source>
</evidence>
<evidence type="ECO:0000313" key="6">
    <source>
        <dbReference type="EMBL" id="QOR70752.1"/>
    </source>
</evidence>
<dbReference type="SUPFAM" id="SSF52440">
    <property type="entry name" value="PreATP-grasp domain"/>
    <property type="match status" value="1"/>
</dbReference>
<accession>A0A7M1SVG7</accession>
<sequence>MTDHTSQPLEVLVLAGGLSHEREVSIRSGRRVAESLRAAGAAATLRDLDAGLLDYLDSARPDVVWPLLHGSTGEDGSVRDLLSLADVAFVGSDSAGARSTWFKPVAKSLMERAGARTPASVTLPQSLFRQVGATAVLERVLDRLPLPLVVKPASGGSALGVTVVTDPALLPQAMVHCFSYGETALIERAVHGTEVAVSVVDTGDGPRALPAVEIVTDGPYDYDARYNAGRTEYFAPARLAPAQLDAAHRIAVLAHEQLGLAQLSRTDLIVDADGTAWYLESNVAPGMTETSLFPQAVQAANLSMDALYHDLALAGARR</sequence>
<keyword evidence="7" id="KW-1185">Reference proteome</keyword>
<dbReference type="GO" id="GO:0046872">
    <property type="term" value="F:metal ion binding"/>
    <property type="evidence" value="ECO:0007669"/>
    <property type="project" value="InterPro"/>
</dbReference>
<dbReference type="InterPro" id="IPR016185">
    <property type="entry name" value="PreATP-grasp_dom_sf"/>
</dbReference>
<name>A0A7M1SVG7_9MICO</name>
<dbReference type="InterPro" id="IPR011761">
    <property type="entry name" value="ATP-grasp"/>
</dbReference>
<dbReference type="PANTHER" id="PTHR23132:SF23">
    <property type="entry name" value="D-ALANINE--D-ALANINE LIGASE B"/>
    <property type="match status" value="1"/>
</dbReference>
<dbReference type="Proteomes" id="UP000593758">
    <property type="component" value="Chromosome"/>
</dbReference>
<dbReference type="GO" id="GO:0008716">
    <property type="term" value="F:D-alanine-D-alanine ligase activity"/>
    <property type="evidence" value="ECO:0007669"/>
    <property type="project" value="InterPro"/>
</dbReference>
<dbReference type="EMBL" id="CP063169">
    <property type="protein sequence ID" value="QOR70752.1"/>
    <property type="molecule type" value="Genomic_DNA"/>
</dbReference>
<evidence type="ECO:0000256" key="3">
    <source>
        <dbReference type="ARBA" id="ARBA00023316"/>
    </source>
</evidence>
<protein>
    <submittedName>
        <fullName evidence="6">ATP-grasp domain-containing protein</fullName>
    </submittedName>
</protein>
<gene>
    <name evidence="6" type="ORF">IM660_19660</name>
</gene>
<evidence type="ECO:0000256" key="4">
    <source>
        <dbReference type="PROSITE-ProRule" id="PRU00409"/>
    </source>
</evidence>
<keyword evidence="3" id="KW-0961">Cell wall biogenesis/degradation</keyword>
<keyword evidence="2" id="KW-0436">Ligase</keyword>